<dbReference type="InterPro" id="IPR038491">
    <property type="entry name" value="Velvet_dom_sf"/>
</dbReference>
<keyword evidence="2" id="KW-0805">Transcription regulation</keyword>
<keyword evidence="4" id="KW-0539">Nucleus</keyword>
<keyword evidence="3" id="KW-0804">Transcription</keyword>
<protein>
    <recommendedName>
        <fullName evidence="5">Velvet domain-containing protein</fullName>
    </recommendedName>
</protein>
<evidence type="ECO:0000313" key="7">
    <source>
        <dbReference type="Proteomes" id="UP000193642"/>
    </source>
</evidence>
<proteinExistence type="predicted"/>
<comment type="subcellular location">
    <subcellularLocation>
        <location evidence="1">Nucleus</location>
    </subcellularLocation>
</comment>
<accession>A0A1Y2CVG4</accession>
<name>A0A1Y2CVG4_9FUNG</name>
<dbReference type="GO" id="GO:0005634">
    <property type="term" value="C:nucleus"/>
    <property type="evidence" value="ECO:0007669"/>
    <property type="project" value="UniProtKB-SubCell"/>
</dbReference>
<reference evidence="6 7" key="1">
    <citation type="submission" date="2016-07" db="EMBL/GenBank/DDBJ databases">
        <title>Pervasive Adenine N6-methylation of Active Genes in Fungi.</title>
        <authorList>
            <consortium name="DOE Joint Genome Institute"/>
            <person name="Mondo S.J."/>
            <person name="Dannebaum R.O."/>
            <person name="Kuo R.C."/>
            <person name="Labutti K."/>
            <person name="Haridas S."/>
            <person name="Kuo A."/>
            <person name="Salamov A."/>
            <person name="Ahrendt S.R."/>
            <person name="Lipzen A."/>
            <person name="Sullivan W."/>
            <person name="Andreopoulos W.B."/>
            <person name="Clum A."/>
            <person name="Lindquist E."/>
            <person name="Daum C."/>
            <person name="Ramamoorthy G.K."/>
            <person name="Gryganskyi A."/>
            <person name="Culley D."/>
            <person name="Magnuson J.K."/>
            <person name="James T.Y."/>
            <person name="O'Malley M.A."/>
            <person name="Stajich J.E."/>
            <person name="Spatafora J.W."/>
            <person name="Visel A."/>
            <person name="Grigoriev I.V."/>
        </authorList>
    </citation>
    <scope>NUCLEOTIDE SEQUENCE [LARGE SCALE GENOMIC DNA]</scope>
    <source>
        <strain evidence="6 7">JEL800</strain>
    </source>
</reference>
<dbReference type="Pfam" id="PF11754">
    <property type="entry name" value="Velvet"/>
    <property type="match status" value="2"/>
</dbReference>
<dbReference type="AlphaFoldDB" id="A0A1Y2CVG4"/>
<sequence>MCGFGEKVDRRPVDPPPIIQLEITSSGSPEDVAYLYNPYYFMYASLISLDSEEEVHILHDGKTRSTTGSIVSSLYRLRDLDNKDGAFFVFPDLSVRMEGTYRLKFSLFEIINTEMYYCTSIISNPFNVYSAKKFPGMEESTF</sequence>
<dbReference type="Gene3D" id="2.60.40.3960">
    <property type="entry name" value="Velvet domain"/>
    <property type="match status" value="1"/>
</dbReference>
<gene>
    <name evidence="6" type="ORF">BCR33DRAFT_526724</name>
</gene>
<evidence type="ECO:0000256" key="1">
    <source>
        <dbReference type="ARBA" id="ARBA00004123"/>
    </source>
</evidence>
<evidence type="ECO:0000256" key="2">
    <source>
        <dbReference type="ARBA" id="ARBA00023015"/>
    </source>
</evidence>
<dbReference type="PANTHER" id="PTHR33572:SF18">
    <property type="entry name" value="SPORE DEVELOPMENT REGULATOR VOSA"/>
    <property type="match status" value="1"/>
</dbReference>
<feature type="domain" description="Velvet" evidence="5">
    <location>
        <begin position="1"/>
        <end position="142"/>
    </location>
</feature>
<dbReference type="InterPro" id="IPR021740">
    <property type="entry name" value="Velvet"/>
</dbReference>
<dbReference type="Proteomes" id="UP000193642">
    <property type="component" value="Unassembled WGS sequence"/>
</dbReference>
<dbReference type="PANTHER" id="PTHR33572">
    <property type="entry name" value="SPORE DEVELOPMENT REGULATOR VOSA"/>
    <property type="match status" value="1"/>
</dbReference>
<organism evidence="6 7">
    <name type="scientific">Rhizoclosmatium globosum</name>
    <dbReference type="NCBI Taxonomy" id="329046"/>
    <lineage>
        <taxon>Eukaryota</taxon>
        <taxon>Fungi</taxon>
        <taxon>Fungi incertae sedis</taxon>
        <taxon>Chytridiomycota</taxon>
        <taxon>Chytridiomycota incertae sedis</taxon>
        <taxon>Chytridiomycetes</taxon>
        <taxon>Chytridiales</taxon>
        <taxon>Chytriomycetaceae</taxon>
        <taxon>Rhizoclosmatium</taxon>
    </lineage>
</organism>
<evidence type="ECO:0000313" key="6">
    <source>
        <dbReference type="EMBL" id="ORY50335.1"/>
    </source>
</evidence>
<dbReference type="OrthoDB" id="5599552at2759"/>
<evidence type="ECO:0000259" key="5">
    <source>
        <dbReference type="PROSITE" id="PS51821"/>
    </source>
</evidence>
<comment type="caution">
    <text evidence="6">The sequence shown here is derived from an EMBL/GenBank/DDBJ whole genome shotgun (WGS) entry which is preliminary data.</text>
</comment>
<dbReference type="STRING" id="329046.A0A1Y2CVG4"/>
<dbReference type="InterPro" id="IPR037525">
    <property type="entry name" value="Velvet_dom"/>
</dbReference>
<dbReference type="PROSITE" id="PS51821">
    <property type="entry name" value="VELVET"/>
    <property type="match status" value="1"/>
</dbReference>
<dbReference type="EMBL" id="MCGO01000007">
    <property type="protein sequence ID" value="ORY50335.1"/>
    <property type="molecule type" value="Genomic_DNA"/>
</dbReference>
<evidence type="ECO:0000256" key="4">
    <source>
        <dbReference type="ARBA" id="ARBA00023242"/>
    </source>
</evidence>
<keyword evidence="7" id="KW-1185">Reference proteome</keyword>
<evidence type="ECO:0000256" key="3">
    <source>
        <dbReference type="ARBA" id="ARBA00023163"/>
    </source>
</evidence>